<dbReference type="SUPFAM" id="SSF47413">
    <property type="entry name" value="lambda repressor-like DNA-binding domains"/>
    <property type="match status" value="1"/>
</dbReference>
<evidence type="ECO:0000256" key="1">
    <source>
        <dbReference type="ARBA" id="ARBA00023125"/>
    </source>
</evidence>
<evidence type="ECO:0000313" key="4">
    <source>
        <dbReference type="Proteomes" id="UP000663802"/>
    </source>
</evidence>
<dbReference type="PANTHER" id="PTHR46558:SF11">
    <property type="entry name" value="HTH-TYPE TRANSCRIPTIONAL REGULATOR XRE"/>
    <property type="match status" value="1"/>
</dbReference>
<dbReference type="EMBL" id="BMBA01000001">
    <property type="protein sequence ID" value="GFZ30234.1"/>
    <property type="molecule type" value="Genomic_DNA"/>
</dbReference>
<dbReference type="SUPFAM" id="SSF48452">
    <property type="entry name" value="TPR-like"/>
    <property type="match status" value="1"/>
</dbReference>
<feature type="domain" description="HTH cro/C1-type" evidence="2">
    <location>
        <begin position="12"/>
        <end position="64"/>
    </location>
</feature>
<comment type="caution">
    <text evidence="3">The sequence shown here is derived from an EMBL/GenBank/DDBJ whole genome shotgun (WGS) entry which is preliminary data.</text>
</comment>
<reference evidence="3 4" key="1">
    <citation type="journal article" date="2021" name="Int. J. Syst. Evol. Microbiol.">
        <title>Clostridium zeae sp. nov., isolated from corn silage.</title>
        <authorList>
            <person name="Kobayashi H."/>
            <person name="Tanizawa Y."/>
            <person name="Yagura M."/>
            <person name="Sakamoto M."/>
            <person name="Ohkuma M."/>
            <person name="Tohno M."/>
        </authorList>
    </citation>
    <scope>NUCLEOTIDE SEQUENCE [LARGE SCALE GENOMIC DNA]</scope>
    <source>
        <strain evidence="3 4">CSC2</strain>
    </source>
</reference>
<protein>
    <submittedName>
        <fullName evidence="3">Transcriptional regulator</fullName>
    </submittedName>
</protein>
<name>A0ABQ1E660_9CLOT</name>
<dbReference type="Proteomes" id="UP000663802">
    <property type="component" value="Unassembled WGS sequence"/>
</dbReference>
<accession>A0ABQ1E660</accession>
<dbReference type="Gene3D" id="1.10.260.40">
    <property type="entry name" value="lambda repressor-like DNA-binding domains"/>
    <property type="match status" value="1"/>
</dbReference>
<dbReference type="CDD" id="cd00093">
    <property type="entry name" value="HTH_XRE"/>
    <property type="match status" value="1"/>
</dbReference>
<dbReference type="PANTHER" id="PTHR46558">
    <property type="entry name" value="TRACRIPTIONAL REGULATORY PROTEIN-RELATED-RELATED"/>
    <property type="match status" value="1"/>
</dbReference>
<dbReference type="InterPro" id="IPR001387">
    <property type="entry name" value="Cro/C1-type_HTH"/>
</dbReference>
<dbReference type="SMART" id="SM00530">
    <property type="entry name" value="HTH_XRE"/>
    <property type="match status" value="1"/>
</dbReference>
<keyword evidence="1" id="KW-0238">DNA-binding</keyword>
<organism evidence="3 4">
    <name type="scientific">Clostridium zeae</name>
    <dbReference type="NCBI Taxonomy" id="2759022"/>
    <lineage>
        <taxon>Bacteria</taxon>
        <taxon>Bacillati</taxon>
        <taxon>Bacillota</taxon>
        <taxon>Clostridia</taxon>
        <taxon>Eubacteriales</taxon>
        <taxon>Clostridiaceae</taxon>
        <taxon>Clostridium</taxon>
    </lineage>
</organism>
<dbReference type="Pfam" id="PF01381">
    <property type="entry name" value="HTH_3"/>
    <property type="match status" value="1"/>
</dbReference>
<evidence type="ECO:0000313" key="3">
    <source>
        <dbReference type="EMBL" id="GFZ30234.1"/>
    </source>
</evidence>
<keyword evidence="4" id="KW-1185">Reference proteome</keyword>
<dbReference type="Gene3D" id="1.25.40.10">
    <property type="entry name" value="Tetratricopeptide repeat domain"/>
    <property type="match status" value="1"/>
</dbReference>
<dbReference type="InterPro" id="IPR010982">
    <property type="entry name" value="Lambda_DNA-bd_dom_sf"/>
</dbReference>
<gene>
    <name evidence="3" type="ORF">CSC2_07600</name>
</gene>
<proteinExistence type="predicted"/>
<evidence type="ECO:0000259" key="2">
    <source>
        <dbReference type="PROSITE" id="PS50943"/>
    </source>
</evidence>
<sequence length="358" mass="41109">MDRLKIGETIFQLRKARNITQEQLAAIVGVSAGAVSKWENGNSTPDISLLAPLARALNTSIDELLSFQCQLSETEVSNIKQELITLFLHEGYAVGEEKCVIYLNEYSNSIHLKFEVATLLYMYLVTAEHPTEEFIKSKKKYSLSLLQQVVESRESKYTPIALFSIAQIQMDMGDYEESEKSLNELPLYPIDPAVLYTELYLKQGKNDETVKCCSNKLLNYIIHSCTMLSVLAKVSRKEKDYEKAIFYLDTWYNLQKMFQIGLGSAAANYSKLYMEINQMETAARWFKIYVKEFLSAKYDHSFNPYFEKIKLQVNPEGQKIIRKKVLQSIIDEEDFKVLSGISDYEESIRELKAAMANI</sequence>
<dbReference type="RefSeq" id="WP_206868223.1">
    <property type="nucleotide sequence ID" value="NZ_BMBA01000001.1"/>
</dbReference>
<dbReference type="PROSITE" id="PS50943">
    <property type="entry name" value="HTH_CROC1"/>
    <property type="match status" value="1"/>
</dbReference>
<dbReference type="InterPro" id="IPR011990">
    <property type="entry name" value="TPR-like_helical_dom_sf"/>
</dbReference>